<dbReference type="EMBL" id="JANUCT010000012">
    <property type="protein sequence ID" value="MCS3903852.1"/>
    <property type="molecule type" value="Genomic_DNA"/>
</dbReference>
<keyword evidence="3" id="KW-1185">Reference proteome</keyword>
<feature type="transmembrane region" description="Helical" evidence="1">
    <location>
        <begin position="16"/>
        <end position="36"/>
    </location>
</feature>
<dbReference type="RefSeq" id="WP_259055827.1">
    <property type="nucleotide sequence ID" value="NZ_JANUCT010000012.1"/>
</dbReference>
<organism evidence="2 3">
    <name type="scientific">Methylohalomonas lacus</name>
    <dbReference type="NCBI Taxonomy" id="398773"/>
    <lineage>
        <taxon>Bacteria</taxon>
        <taxon>Pseudomonadati</taxon>
        <taxon>Pseudomonadota</taxon>
        <taxon>Gammaproteobacteria</taxon>
        <taxon>Methylohalomonadales</taxon>
        <taxon>Methylohalomonadaceae</taxon>
        <taxon>Methylohalomonas</taxon>
    </lineage>
</organism>
<gene>
    <name evidence="2" type="ORF">J2T55_001884</name>
</gene>
<evidence type="ECO:0000313" key="2">
    <source>
        <dbReference type="EMBL" id="MCS3903852.1"/>
    </source>
</evidence>
<feature type="transmembrane region" description="Helical" evidence="1">
    <location>
        <begin position="42"/>
        <end position="64"/>
    </location>
</feature>
<dbReference type="AlphaFoldDB" id="A0AAE3L5R8"/>
<comment type="caution">
    <text evidence="2">The sequence shown here is derived from an EMBL/GenBank/DDBJ whole genome shotgun (WGS) entry which is preliminary data.</text>
</comment>
<evidence type="ECO:0000313" key="3">
    <source>
        <dbReference type="Proteomes" id="UP001204445"/>
    </source>
</evidence>
<keyword evidence="1" id="KW-0472">Membrane</keyword>
<proteinExistence type="predicted"/>
<keyword evidence="1" id="KW-0812">Transmembrane</keyword>
<evidence type="ECO:0000256" key="1">
    <source>
        <dbReference type="SAM" id="Phobius"/>
    </source>
</evidence>
<dbReference type="Proteomes" id="UP001204445">
    <property type="component" value="Unassembled WGS sequence"/>
</dbReference>
<keyword evidence="1" id="KW-1133">Transmembrane helix</keyword>
<reference evidence="2" key="1">
    <citation type="submission" date="2022-08" db="EMBL/GenBank/DDBJ databases">
        <title>Genomic Encyclopedia of Type Strains, Phase III (KMG-III): the genomes of soil and plant-associated and newly described type strains.</title>
        <authorList>
            <person name="Whitman W."/>
        </authorList>
    </citation>
    <scope>NUCLEOTIDE SEQUENCE</scope>
    <source>
        <strain evidence="2">HMT 1</strain>
    </source>
</reference>
<protein>
    <submittedName>
        <fullName evidence="2">Uncharacterized protein</fullName>
    </submittedName>
</protein>
<sequence length="67" mass="7473">MVKRDDNDARLLRRRVLAGNLLGYTGLLGGVVIYLRDAPTHPFWYALTGAAVVAGVGLAWLYLFRLR</sequence>
<accession>A0AAE3L5R8</accession>
<name>A0AAE3L5R8_9GAMM</name>